<comment type="caution">
    <text evidence="5">The sequence shown here is derived from an EMBL/GenBank/DDBJ whole genome shotgun (WGS) entry which is preliminary data.</text>
</comment>
<keyword evidence="1" id="KW-0805">Transcription regulation</keyword>
<sequence>MAKRSLAELMRQQPDIDRARIAATTEEEIRRHAIEDGDDPDEAEDGRLIVPPSQEVRRMLGLTQEAFAALLRIPVGTIRNWEQNRKLPDPAARTLLGLIAADPSHAFRLLSQEEPQRRVPEATV</sequence>
<evidence type="ECO:0000313" key="5">
    <source>
        <dbReference type="EMBL" id="GJE25721.1"/>
    </source>
</evidence>
<evidence type="ECO:0000256" key="1">
    <source>
        <dbReference type="ARBA" id="ARBA00023015"/>
    </source>
</evidence>
<dbReference type="InterPro" id="IPR052359">
    <property type="entry name" value="HTH-type_reg/antitoxin"/>
</dbReference>
<evidence type="ECO:0000256" key="3">
    <source>
        <dbReference type="ARBA" id="ARBA00023163"/>
    </source>
</evidence>
<dbReference type="Pfam" id="PF01381">
    <property type="entry name" value="HTH_3"/>
    <property type="match status" value="1"/>
</dbReference>
<dbReference type="InterPro" id="IPR010982">
    <property type="entry name" value="Lambda_DNA-bd_dom_sf"/>
</dbReference>
<gene>
    <name evidence="5" type="ORF">LKMONMHP_0560</name>
</gene>
<evidence type="ECO:0000313" key="6">
    <source>
        <dbReference type="Proteomes" id="UP001055156"/>
    </source>
</evidence>
<dbReference type="PANTHER" id="PTHR36511">
    <property type="entry name" value="MERR FAMILY BACTERIAL REGULATORY PROTEIN"/>
    <property type="match status" value="1"/>
</dbReference>
<reference evidence="5" key="1">
    <citation type="journal article" date="2021" name="Front. Microbiol.">
        <title>Comprehensive Comparative Genomics and Phenotyping of Methylobacterium Species.</title>
        <authorList>
            <person name="Alessa O."/>
            <person name="Ogura Y."/>
            <person name="Fujitani Y."/>
            <person name="Takami H."/>
            <person name="Hayashi T."/>
            <person name="Sahin N."/>
            <person name="Tani A."/>
        </authorList>
    </citation>
    <scope>NUCLEOTIDE SEQUENCE</scope>
    <source>
        <strain evidence="5">NBRC 15689</strain>
    </source>
</reference>
<dbReference type="PROSITE" id="PS50943">
    <property type="entry name" value="HTH_CROC1"/>
    <property type="match status" value="1"/>
</dbReference>
<protein>
    <recommendedName>
        <fullName evidence="4">HTH cro/C1-type domain-containing protein</fullName>
    </recommendedName>
</protein>
<organism evidence="5 6">
    <name type="scientific">Methylobacterium organophilum</name>
    <dbReference type="NCBI Taxonomy" id="410"/>
    <lineage>
        <taxon>Bacteria</taxon>
        <taxon>Pseudomonadati</taxon>
        <taxon>Pseudomonadota</taxon>
        <taxon>Alphaproteobacteria</taxon>
        <taxon>Hyphomicrobiales</taxon>
        <taxon>Methylobacteriaceae</taxon>
        <taxon>Methylobacterium</taxon>
    </lineage>
</organism>
<dbReference type="EMBL" id="BPQV01000002">
    <property type="protein sequence ID" value="GJE25721.1"/>
    <property type="molecule type" value="Genomic_DNA"/>
</dbReference>
<dbReference type="SUPFAM" id="SSF47413">
    <property type="entry name" value="lambda repressor-like DNA-binding domains"/>
    <property type="match status" value="1"/>
</dbReference>
<keyword evidence="2" id="KW-0238">DNA-binding</keyword>
<dbReference type="CDD" id="cd00093">
    <property type="entry name" value="HTH_XRE"/>
    <property type="match status" value="1"/>
</dbReference>
<dbReference type="PANTHER" id="PTHR36511:SF4">
    <property type="entry name" value="ANTITOXIN MQSA"/>
    <property type="match status" value="1"/>
</dbReference>
<keyword evidence="3" id="KW-0804">Transcription</keyword>
<dbReference type="Gene3D" id="1.10.260.40">
    <property type="entry name" value="lambda repressor-like DNA-binding domains"/>
    <property type="match status" value="1"/>
</dbReference>
<keyword evidence="6" id="KW-1185">Reference proteome</keyword>
<proteinExistence type="predicted"/>
<name>A0ABQ4T400_METOR</name>
<accession>A0ABQ4T400</accession>
<feature type="domain" description="HTH cro/C1-type" evidence="4">
    <location>
        <begin position="54"/>
        <end position="89"/>
    </location>
</feature>
<dbReference type="InterPro" id="IPR001387">
    <property type="entry name" value="Cro/C1-type_HTH"/>
</dbReference>
<evidence type="ECO:0000256" key="2">
    <source>
        <dbReference type="ARBA" id="ARBA00023125"/>
    </source>
</evidence>
<dbReference type="Proteomes" id="UP001055156">
    <property type="component" value="Unassembled WGS sequence"/>
</dbReference>
<reference evidence="5" key="2">
    <citation type="submission" date="2021-08" db="EMBL/GenBank/DDBJ databases">
        <authorList>
            <person name="Tani A."/>
            <person name="Ola A."/>
            <person name="Ogura Y."/>
            <person name="Katsura K."/>
            <person name="Hayashi T."/>
        </authorList>
    </citation>
    <scope>NUCLEOTIDE SEQUENCE</scope>
    <source>
        <strain evidence="5">NBRC 15689</strain>
    </source>
</reference>
<evidence type="ECO:0000259" key="4">
    <source>
        <dbReference type="PROSITE" id="PS50943"/>
    </source>
</evidence>